<name>A0ABY8VQB2_9CORY</name>
<keyword evidence="3" id="KW-1185">Reference proteome</keyword>
<keyword evidence="1" id="KW-0812">Transmembrane</keyword>
<reference evidence="2 3" key="1">
    <citation type="submission" date="2023-05" db="EMBL/GenBank/DDBJ databases">
        <title>Corynebacterium suedekumii sp. nov. and Corynebacterium breve sp. nov. isolated from raw cow's milk.</title>
        <authorList>
            <person name="Baer M.K."/>
            <person name="Mehl L."/>
            <person name="Hellmuth R."/>
            <person name="Marke G."/>
            <person name="Lipski A."/>
        </authorList>
    </citation>
    <scope>NUCLEOTIDE SEQUENCE [LARGE SCALE GENOMIC DNA]</scope>
    <source>
        <strain evidence="2 3">LM112</strain>
    </source>
</reference>
<sequence>MTTAASSAHARPEPPAAIRWACIIAIVQSVIVLAFATFLVYRDLTGAEETSLVSEGDTIGWVGTGTAIFLYLVFAVVIAGAISLMRGHRFGRGPVAMWELILLPMSFYMFQAGQPLAGAVAGASAIAALVMLFNRRSLEWTAENYAA</sequence>
<feature type="transmembrane region" description="Helical" evidence="1">
    <location>
        <begin position="20"/>
        <end position="41"/>
    </location>
</feature>
<proteinExistence type="predicted"/>
<gene>
    <name evidence="2" type="ORF">QP029_07165</name>
</gene>
<keyword evidence="1" id="KW-0472">Membrane</keyword>
<feature type="transmembrane region" description="Helical" evidence="1">
    <location>
        <begin position="116"/>
        <end position="133"/>
    </location>
</feature>
<accession>A0ABY8VQB2</accession>
<keyword evidence="1" id="KW-1133">Transmembrane helix</keyword>
<evidence type="ECO:0000313" key="2">
    <source>
        <dbReference type="EMBL" id="WIM71532.1"/>
    </source>
</evidence>
<dbReference type="EMBL" id="CP126970">
    <property type="protein sequence ID" value="WIM71532.1"/>
    <property type="molecule type" value="Genomic_DNA"/>
</dbReference>
<evidence type="ECO:0008006" key="4">
    <source>
        <dbReference type="Google" id="ProtNLM"/>
    </source>
</evidence>
<dbReference type="Proteomes" id="UP001238805">
    <property type="component" value="Chromosome"/>
</dbReference>
<organism evidence="2 3">
    <name type="scientific">Corynebacterium suedekumii</name>
    <dbReference type="NCBI Taxonomy" id="3049801"/>
    <lineage>
        <taxon>Bacteria</taxon>
        <taxon>Bacillati</taxon>
        <taxon>Actinomycetota</taxon>
        <taxon>Actinomycetes</taxon>
        <taxon>Mycobacteriales</taxon>
        <taxon>Corynebacteriaceae</taxon>
        <taxon>Corynebacterium</taxon>
    </lineage>
</organism>
<protein>
    <recommendedName>
        <fullName evidence="4">Integral membrane protein</fullName>
    </recommendedName>
</protein>
<dbReference type="RefSeq" id="WP_284876098.1">
    <property type="nucleotide sequence ID" value="NZ_CP126970.1"/>
</dbReference>
<evidence type="ECO:0000256" key="1">
    <source>
        <dbReference type="SAM" id="Phobius"/>
    </source>
</evidence>
<feature type="transmembrane region" description="Helical" evidence="1">
    <location>
        <begin position="94"/>
        <end position="110"/>
    </location>
</feature>
<evidence type="ECO:0000313" key="3">
    <source>
        <dbReference type="Proteomes" id="UP001238805"/>
    </source>
</evidence>
<feature type="transmembrane region" description="Helical" evidence="1">
    <location>
        <begin position="61"/>
        <end position="82"/>
    </location>
</feature>